<dbReference type="HOGENOM" id="CLU_115818_0_0_14"/>
<dbReference type="RefSeq" id="WP_014849926.1">
    <property type="nucleotide sequence ID" value="NC_018149.1"/>
</dbReference>
<keyword evidence="2" id="KW-0255">Endonuclease</keyword>
<dbReference type="GO" id="GO:0004519">
    <property type="term" value="F:endonuclease activity"/>
    <property type="evidence" value="ECO:0007669"/>
    <property type="project" value="UniProtKB-KW"/>
</dbReference>
<dbReference type="STRING" id="1197325.WEN_02135"/>
<organism evidence="2 3">
    <name type="scientific">Mycoplasma wenyonii (strain Massachusetts)</name>
    <name type="common">Eperythrozoon wenyonii</name>
    <dbReference type="NCBI Taxonomy" id="1197325"/>
    <lineage>
        <taxon>Bacteria</taxon>
        <taxon>Bacillati</taxon>
        <taxon>Mycoplasmatota</taxon>
        <taxon>Mollicutes</taxon>
        <taxon>Mycoplasmataceae</taxon>
        <taxon>Mycoplasma</taxon>
    </lineage>
</organism>
<dbReference type="REBASE" id="53465">
    <property type="entry name" value="MweMORF2135P"/>
</dbReference>
<dbReference type="Proteomes" id="UP000009005">
    <property type="component" value="Chromosome"/>
</dbReference>
<dbReference type="Pfam" id="PF09565">
    <property type="entry name" value="RE_NgoFVII"/>
    <property type="match status" value="1"/>
</dbReference>
<keyword evidence="2" id="KW-0540">Nuclease</keyword>
<dbReference type="EMBL" id="CP003703">
    <property type="protein sequence ID" value="AFN65216.1"/>
    <property type="molecule type" value="Genomic_DNA"/>
</dbReference>
<evidence type="ECO:0000313" key="3">
    <source>
        <dbReference type="Proteomes" id="UP000009005"/>
    </source>
</evidence>
<dbReference type="AlphaFoldDB" id="I6YB67"/>
<dbReference type="InterPro" id="IPR019065">
    <property type="entry name" value="RE_NgoFVII_N"/>
</dbReference>
<dbReference type="Gene3D" id="3.30.870.10">
    <property type="entry name" value="Endonuclease Chain A"/>
    <property type="match status" value="1"/>
</dbReference>
<dbReference type="OrthoDB" id="4404208at2"/>
<dbReference type="PATRIC" id="fig|1197325.3.peg.459"/>
<evidence type="ECO:0000259" key="1">
    <source>
        <dbReference type="Pfam" id="PF09565"/>
    </source>
</evidence>
<accession>I6YB67</accession>
<sequence length="189" mass="22317">MKIKFDSPDMSYVLLGRDQEKISHRFREELKKSNQLVMAVGIITLESLQKLEKLIEIYQIKKVCLILGIYSVIPLPDQLNNLVLEINERWKREGRGEIRLFHSYLFMGNFCCFINNNQIFSSLFGTFHLDFLMNQRKPLEEEDETEWETLVKDPDILENILEHSNEIKSKVISKNVVETLKQKIIQKKT</sequence>
<protein>
    <submittedName>
        <fullName evidence="2">Restriction endonuclease</fullName>
    </submittedName>
</protein>
<proteinExistence type="predicted"/>
<evidence type="ECO:0000313" key="2">
    <source>
        <dbReference type="EMBL" id="AFN65216.1"/>
    </source>
</evidence>
<keyword evidence="3" id="KW-1185">Reference proteome</keyword>
<keyword evidence="2" id="KW-0378">Hydrolase</keyword>
<feature type="domain" description="Restriction endonuclease type II NgoFVII N-terminal" evidence="1">
    <location>
        <begin position="25"/>
        <end position="178"/>
    </location>
</feature>
<gene>
    <name evidence="2" type="ordered locus">WEN_02135</name>
</gene>
<name>I6YB67_MYCWM</name>
<reference evidence="2 3" key="1">
    <citation type="journal article" date="2012" name="J. Bacteriol.">
        <title>Complete genome sequence of Mycoplasma wenyonii strain Massachusetts.</title>
        <authorList>
            <person name="Dos Santos A.P."/>
            <person name="Guimaraes A.M."/>
            <person name="do Nascimento N.C."/>
            <person name="Sanmiguel P.J."/>
            <person name="Messick J.B."/>
        </authorList>
    </citation>
    <scope>NUCLEOTIDE SEQUENCE [LARGE SCALE GENOMIC DNA]</scope>
    <source>
        <strain evidence="2 3">Massachusetts</strain>
    </source>
</reference>
<dbReference type="KEGG" id="mwe:WEN_02135"/>